<dbReference type="Proteomes" id="UP000743001">
    <property type="component" value="Unassembled WGS sequence"/>
</dbReference>
<feature type="transmembrane region" description="Helical" evidence="6">
    <location>
        <begin position="162"/>
        <end position="182"/>
    </location>
</feature>
<proteinExistence type="inferred from homology"/>
<evidence type="ECO:0000256" key="6">
    <source>
        <dbReference type="SAM" id="Phobius"/>
    </source>
</evidence>
<keyword evidence="4 6" id="KW-1133">Transmembrane helix</keyword>
<evidence type="ECO:0000256" key="2">
    <source>
        <dbReference type="ARBA" id="ARBA00007511"/>
    </source>
</evidence>
<comment type="subcellular location">
    <subcellularLocation>
        <location evidence="1">Membrane</location>
        <topology evidence="1">Multi-pass membrane protein</topology>
    </subcellularLocation>
</comment>
<comment type="caution">
    <text evidence="7">The sequence shown here is derived from an EMBL/GenBank/DDBJ whole genome shotgun (WGS) entry which is preliminary data.</text>
</comment>
<dbReference type="PANTHER" id="PTHR30238:SF4">
    <property type="entry name" value="SLL1022 PROTEIN"/>
    <property type="match status" value="1"/>
</dbReference>
<reference evidence="7 8" key="1">
    <citation type="submission" date="2021-06" db="EMBL/GenBank/DDBJ databases">
        <authorList>
            <person name="Sun Q."/>
            <person name="Li D."/>
        </authorList>
    </citation>
    <scope>NUCLEOTIDE SEQUENCE [LARGE SCALE GENOMIC DNA]</scope>
    <source>
        <strain evidence="7 8">MSJ-6</strain>
    </source>
</reference>
<keyword evidence="8" id="KW-1185">Reference proteome</keyword>
<feature type="transmembrane region" description="Helical" evidence="6">
    <location>
        <begin position="194"/>
        <end position="215"/>
    </location>
</feature>
<dbReference type="EMBL" id="JAHLQJ010000037">
    <property type="protein sequence ID" value="MBU5674741.1"/>
    <property type="molecule type" value="Genomic_DNA"/>
</dbReference>
<name>A0ABS6FXV7_9BACL</name>
<organism evidence="7 8">
    <name type="scientific">Paenibacillus brevis</name>
    <dbReference type="NCBI Taxonomy" id="2841508"/>
    <lineage>
        <taxon>Bacteria</taxon>
        <taxon>Bacillati</taxon>
        <taxon>Bacillota</taxon>
        <taxon>Bacilli</taxon>
        <taxon>Bacillales</taxon>
        <taxon>Paenibacillaceae</taxon>
        <taxon>Paenibacillus</taxon>
    </lineage>
</organism>
<dbReference type="NCBIfam" id="TIGR03717">
    <property type="entry name" value="R_switched_YjbE"/>
    <property type="match status" value="1"/>
</dbReference>
<dbReference type="PANTHER" id="PTHR30238">
    <property type="entry name" value="MEMBRANE BOUND PREDICTED REDOX MODULATOR"/>
    <property type="match status" value="1"/>
</dbReference>
<evidence type="ECO:0000313" key="8">
    <source>
        <dbReference type="Proteomes" id="UP000743001"/>
    </source>
</evidence>
<dbReference type="InterPro" id="IPR005496">
    <property type="entry name" value="Integral_membrane_TerC"/>
</dbReference>
<keyword evidence="5 6" id="KW-0472">Membrane</keyword>
<sequence length="240" mass="26258">MDLFHATFWFSLLNIIFIDLILAGDNAIVIGMAARKLPHTVQKKAIIYGTAGAVILRILATLVVVWLLGIPWLLAVGGVMLIFIAYKVLADEGDHDSIEAKDKLWPAVRTIVIADAAMGLDNVIAVAGASGQHTILVVIGLLISVPIVVWGSTIFIKILGRFPWIAYIGAAVLAYTASHMITEEPHFLPFFEEHVFLRILFIALVIAAVLIAGYLKKEKQKKIRKEAEAAQRSSSRPATR</sequence>
<feature type="transmembrane region" description="Helical" evidence="6">
    <location>
        <begin position="135"/>
        <end position="155"/>
    </location>
</feature>
<dbReference type="RefSeq" id="WP_216481280.1">
    <property type="nucleotide sequence ID" value="NZ_JAHLQJ010000037.1"/>
</dbReference>
<evidence type="ECO:0000256" key="4">
    <source>
        <dbReference type="ARBA" id="ARBA00022989"/>
    </source>
</evidence>
<evidence type="ECO:0000256" key="3">
    <source>
        <dbReference type="ARBA" id="ARBA00022692"/>
    </source>
</evidence>
<comment type="similarity">
    <text evidence="2">Belongs to the TerC family.</text>
</comment>
<dbReference type="InterPro" id="IPR022301">
    <property type="entry name" value="Integral_membrane_YjbE"/>
</dbReference>
<evidence type="ECO:0000313" key="7">
    <source>
        <dbReference type="EMBL" id="MBU5674741.1"/>
    </source>
</evidence>
<accession>A0ABS6FXV7</accession>
<feature type="transmembrane region" description="Helical" evidence="6">
    <location>
        <begin position="6"/>
        <end position="33"/>
    </location>
</feature>
<evidence type="ECO:0000256" key="5">
    <source>
        <dbReference type="ARBA" id="ARBA00023136"/>
    </source>
</evidence>
<feature type="transmembrane region" description="Helical" evidence="6">
    <location>
        <begin position="72"/>
        <end position="89"/>
    </location>
</feature>
<gene>
    <name evidence="7" type="ORF">KQJ23_23180</name>
</gene>
<keyword evidence="3 6" id="KW-0812">Transmembrane</keyword>
<dbReference type="Pfam" id="PF03741">
    <property type="entry name" value="TerC"/>
    <property type="match status" value="1"/>
</dbReference>
<protein>
    <submittedName>
        <fullName evidence="7">TerC family protein</fullName>
    </submittedName>
</protein>
<evidence type="ECO:0000256" key="1">
    <source>
        <dbReference type="ARBA" id="ARBA00004141"/>
    </source>
</evidence>